<dbReference type="NCBIfam" id="TIGR00221">
    <property type="entry name" value="nagA"/>
    <property type="match status" value="1"/>
</dbReference>
<dbReference type="PIRSF" id="PIRSF038994">
    <property type="entry name" value="NagA"/>
    <property type="match status" value="1"/>
</dbReference>
<gene>
    <name evidence="7" type="primary">nagA</name>
    <name evidence="7" type="ORF">ACFSUS_08560</name>
</gene>
<evidence type="ECO:0000256" key="5">
    <source>
        <dbReference type="PIRNR" id="PIRNR038994"/>
    </source>
</evidence>
<dbReference type="InterPro" id="IPR003764">
    <property type="entry name" value="GlcNAc_6-P_deAcase"/>
</dbReference>
<proteinExistence type="inferred from homology"/>
<dbReference type="Proteomes" id="UP001597469">
    <property type="component" value="Unassembled WGS sequence"/>
</dbReference>
<sequence>MNYFVNATVFTGVEWLTGASVRVDNSRIQEVSTANIVLSDVPDNASIIDLNGDYLVPGMVDLQLYGGSEIFLNEQPTPEAVRHIYNSHARNGTTTLLPTIHSTSLDIMQQAMAAVQVVRNENPFGVPGIHLEGPYFNPIKRGAHSPAFVRTPAEGELEALFSTNADVIRILTLAPEVLTPEQRQTIQARKHANTLLSLGHSNATYRQAMDAFESGIPLATHLYNAMRGFESREPGVVGAVFDHPNVRASIIADGYHCDLATTRIARRLLGDRLFLISDALFANPPRPSFTLGQFVVHFEPDINGSSQSRPGRYVNDEGKLAGSAITLIDCVRLCVERAGLSLTDALRMASTVPAEIINLGHVLGKIQSGYVANLVRLDQRLAVKAVWSSGETRA</sequence>
<evidence type="ECO:0000256" key="1">
    <source>
        <dbReference type="ARBA" id="ARBA00010716"/>
    </source>
</evidence>
<evidence type="ECO:0000313" key="7">
    <source>
        <dbReference type="EMBL" id="MFD2570680.1"/>
    </source>
</evidence>
<dbReference type="Gene3D" id="2.30.40.10">
    <property type="entry name" value="Urease, subunit C, domain 1"/>
    <property type="match status" value="1"/>
</dbReference>
<dbReference type="Gene3D" id="3.20.20.140">
    <property type="entry name" value="Metal-dependent hydrolases"/>
    <property type="match status" value="1"/>
</dbReference>
<dbReference type="SUPFAM" id="SSF51338">
    <property type="entry name" value="Composite domain of metallo-dependent hydrolases"/>
    <property type="match status" value="1"/>
</dbReference>
<reference evidence="8" key="1">
    <citation type="journal article" date="2019" name="Int. J. Syst. Evol. Microbiol.">
        <title>The Global Catalogue of Microorganisms (GCM) 10K type strain sequencing project: providing services to taxonomists for standard genome sequencing and annotation.</title>
        <authorList>
            <consortium name="The Broad Institute Genomics Platform"/>
            <consortium name="The Broad Institute Genome Sequencing Center for Infectious Disease"/>
            <person name="Wu L."/>
            <person name="Ma J."/>
        </authorList>
    </citation>
    <scope>NUCLEOTIDE SEQUENCE [LARGE SCALE GENOMIC DNA]</scope>
    <source>
        <strain evidence="8">KCTC 42805</strain>
    </source>
</reference>
<dbReference type="InterPro" id="IPR011059">
    <property type="entry name" value="Metal-dep_hydrolase_composite"/>
</dbReference>
<dbReference type="EC" id="3.5.1.25" evidence="7"/>
<comment type="caution">
    <text evidence="7">The sequence shown here is derived from an EMBL/GenBank/DDBJ whole genome shotgun (WGS) entry which is preliminary data.</text>
</comment>
<evidence type="ECO:0000256" key="3">
    <source>
        <dbReference type="ARBA" id="ARBA00022801"/>
    </source>
</evidence>
<dbReference type="PANTHER" id="PTHR11113:SF14">
    <property type="entry name" value="N-ACETYLGLUCOSAMINE-6-PHOSPHATE DEACETYLASE"/>
    <property type="match status" value="1"/>
</dbReference>
<name>A0ABW5M0U7_9BACT</name>
<dbReference type="GO" id="GO:0008448">
    <property type="term" value="F:N-acetylglucosamine-6-phosphate deacetylase activity"/>
    <property type="evidence" value="ECO:0007669"/>
    <property type="project" value="UniProtKB-EC"/>
</dbReference>
<dbReference type="EMBL" id="JBHULN010000004">
    <property type="protein sequence ID" value="MFD2570680.1"/>
    <property type="molecule type" value="Genomic_DNA"/>
</dbReference>
<feature type="domain" description="Amidohydrolase-related" evidence="6">
    <location>
        <begin position="54"/>
        <end position="391"/>
    </location>
</feature>
<comment type="similarity">
    <text evidence="1 5">Belongs to the metallo-dependent hydrolases superfamily. NagA family.</text>
</comment>
<evidence type="ECO:0000259" key="6">
    <source>
        <dbReference type="Pfam" id="PF01979"/>
    </source>
</evidence>
<dbReference type="InterPro" id="IPR032466">
    <property type="entry name" value="Metal_Hydrolase"/>
</dbReference>
<dbReference type="PANTHER" id="PTHR11113">
    <property type="entry name" value="N-ACETYLGLUCOSAMINE-6-PHOSPHATE DEACETYLASE"/>
    <property type="match status" value="1"/>
</dbReference>
<dbReference type="InterPro" id="IPR006680">
    <property type="entry name" value="Amidohydro-rel"/>
</dbReference>
<dbReference type="SUPFAM" id="SSF51556">
    <property type="entry name" value="Metallo-dependent hydrolases"/>
    <property type="match status" value="1"/>
</dbReference>
<keyword evidence="3 5" id="KW-0378">Hydrolase</keyword>
<evidence type="ECO:0000313" key="8">
    <source>
        <dbReference type="Proteomes" id="UP001597469"/>
    </source>
</evidence>
<evidence type="ECO:0000256" key="2">
    <source>
        <dbReference type="ARBA" id="ARBA00022723"/>
    </source>
</evidence>
<keyword evidence="4 5" id="KW-0119">Carbohydrate metabolism</keyword>
<evidence type="ECO:0000256" key="4">
    <source>
        <dbReference type="ARBA" id="ARBA00023277"/>
    </source>
</evidence>
<keyword evidence="2" id="KW-0479">Metal-binding</keyword>
<keyword evidence="8" id="KW-1185">Reference proteome</keyword>
<protein>
    <submittedName>
        <fullName evidence="7">N-acetylglucosamine-6-phosphate deacetylase</fullName>
        <ecNumber evidence="7">3.5.1.25</ecNumber>
    </submittedName>
</protein>
<dbReference type="Pfam" id="PF01979">
    <property type="entry name" value="Amidohydro_1"/>
    <property type="match status" value="1"/>
</dbReference>
<dbReference type="RefSeq" id="WP_381521563.1">
    <property type="nucleotide sequence ID" value="NZ_JBHULN010000004.1"/>
</dbReference>
<organism evidence="7 8">
    <name type="scientific">Spirosoma soli</name>
    <dbReference type="NCBI Taxonomy" id="1770529"/>
    <lineage>
        <taxon>Bacteria</taxon>
        <taxon>Pseudomonadati</taxon>
        <taxon>Bacteroidota</taxon>
        <taxon>Cytophagia</taxon>
        <taxon>Cytophagales</taxon>
        <taxon>Cytophagaceae</taxon>
        <taxon>Spirosoma</taxon>
    </lineage>
</organism>
<accession>A0ABW5M0U7</accession>